<sequence>MRSRRNDAAIAMNAQTGCSLNSQGASDYETTIEHSYTTKTMNSNKDQTSASIGLQLKSLSFEIRGAHTTISEREITEEQKQTTNIKVSAGTKLYFYKKVFMFRMRTWFDNYAWDHRWRVGRLGNYSPCLVENIVEHDTKNHLRIHEELKGSTPTDVTGITAAIKFYKTRKFENRTGKCKKCIRAMRIEPLISH</sequence>
<name>A0A5N6K7L1_MONLA</name>
<dbReference type="EMBL" id="VIGI01000006">
    <property type="protein sequence ID" value="KAB8298747.1"/>
    <property type="molecule type" value="Genomic_DNA"/>
</dbReference>
<dbReference type="AlphaFoldDB" id="A0A5N6K7L1"/>
<gene>
    <name evidence="1" type="ORF">EYC80_000922</name>
</gene>
<dbReference type="Proteomes" id="UP000326757">
    <property type="component" value="Unassembled WGS sequence"/>
</dbReference>
<evidence type="ECO:0000313" key="1">
    <source>
        <dbReference type="EMBL" id="KAB8298747.1"/>
    </source>
</evidence>
<reference evidence="1 2" key="1">
    <citation type="submission" date="2019-06" db="EMBL/GenBank/DDBJ databases">
        <title>Genome Sequence of the Brown Rot Fungal Pathogen Monilinia laxa.</title>
        <authorList>
            <person name="De Miccolis Angelini R.M."/>
            <person name="Landi L."/>
            <person name="Abate D."/>
            <person name="Pollastro S."/>
            <person name="Romanazzi G."/>
            <person name="Faretra F."/>
        </authorList>
    </citation>
    <scope>NUCLEOTIDE SEQUENCE [LARGE SCALE GENOMIC DNA]</scope>
    <source>
        <strain evidence="1 2">Mlax316</strain>
    </source>
</reference>
<evidence type="ECO:0000313" key="2">
    <source>
        <dbReference type="Proteomes" id="UP000326757"/>
    </source>
</evidence>
<keyword evidence="2" id="KW-1185">Reference proteome</keyword>
<protein>
    <submittedName>
        <fullName evidence="1">Uncharacterized protein</fullName>
    </submittedName>
</protein>
<accession>A0A5N6K7L1</accession>
<organism evidence="1 2">
    <name type="scientific">Monilinia laxa</name>
    <name type="common">Brown rot fungus</name>
    <name type="synonym">Sclerotinia laxa</name>
    <dbReference type="NCBI Taxonomy" id="61186"/>
    <lineage>
        <taxon>Eukaryota</taxon>
        <taxon>Fungi</taxon>
        <taxon>Dikarya</taxon>
        <taxon>Ascomycota</taxon>
        <taxon>Pezizomycotina</taxon>
        <taxon>Leotiomycetes</taxon>
        <taxon>Helotiales</taxon>
        <taxon>Sclerotiniaceae</taxon>
        <taxon>Monilinia</taxon>
    </lineage>
</organism>
<comment type="caution">
    <text evidence="1">The sequence shown here is derived from an EMBL/GenBank/DDBJ whole genome shotgun (WGS) entry which is preliminary data.</text>
</comment>
<dbReference type="OrthoDB" id="3678961at2759"/>
<proteinExistence type="predicted"/>